<sequence length="63" mass="7287">MMALISVKHRLPEPFVKVWVITDCGRRVTGYVKSNGEWYLLCRKVAAENPEIIRWEDDSVSHG</sequence>
<dbReference type="EMBL" id="BK015805">
    <property type="protein sequence ID" value="DAE25975.1"/>
    <property type="molecule type" value="Genomic_DNA"/>
</dbReference>
<evidence type="ECO:0008006" key="2">
    <source>
        <dbReference type="Google" id="ProtNLM"/>
    </source>
</evidence>
<organism evidence="1">
    <name type="scientific">Siphoviridae sp. ctby413</name>
    <dbReference type="NCBI Taxonomy" id="2827275"/>
    <lineage>
        <taxon>Viruses</taxon>
        <taxon>Duplodnaviria</taxon>
        <taxon>Heunggongvirae</taxon>
        <taxon>Uroviricota</taxon>
        <taxon>Caudoviricetes</taxon>
    </lineage>
</organism>
<proteinExistence type="predicted"/>
<name>A0A8S5R3B3_9CAUD</name>
<evidence type="ECO:0000313" key="1">
    <source>
        <dbReference type="EMBL" id="DAE25975.1"/>
    </source>
</evidence>
<accession>A0A8S5R3B3</accession>
<reference evidence="1" key="1">
    <citation type="journal article" date="2021" name="Proc. Natl. Acad. Sci. U.S.A.">
        <title>A Catalog of Tens of Thousands of Viruses from Human Metagenomes Reveals Hidden Associations with Chronic Diseases.</title>
        <authorList>
            <person name="Tisza M.J."/>
            <person name="Buck C.B."/>
        </authorList>
    </citation>
    <scope>NUCLEOTIDE SEQUENCE</scope>
    <source>
        <strain evidence="1">Ctby413</strain>
    </source>
</reference>
<protein>
    <recommendedName>
        <fullName evidence="2">Gp12</fullName>
    </recommendedName>
</protein>